<organism evidence="2 3">
    <name type="scientific">Micromonospora tulbaghiae</name>
    <dbReference type="NCBI Taxonomy" id="479978"/>
    <lineage>
        <taxon>Bacteria</taxon>
        <taxon>Bacillati</taxon>
        <taxon>Actinomycetota</taxon>
        <taxon>Actinomycetes</taxon>
        <taxon>Micromonosporales</taxon>
        <taxon>Micromonosporaceae</taxon>
        <taxon>Micromonospora</taxon>
    </lineage>
</organism>
<name>A0A386WEZ5_9ACTN</name>
<protein>
    <submittedName>
        <fullName evidence="2">Uncharacterized protein</fullName>
    </submittedName>
</protein>
<evidence type="ECO:0000256" key="1">
    <source>
        <dbReference type="SAM" id="Phobius"/>
    </source>
</evidence>
<evidence type="ECO:0000313" key="3">
    <source>
        <dbReference type="Proteomes" id="UP000267804"/>
    </source>
</evidence>
<dbReference type="AlphaFoldDB" id="A0A386WEZ5"/>
<feature type="transmembrane region" description="Helical" evidence="1">
    <location>
        <begin position="12"/>
        <end position="34"/>
    </location>
</feature>
<feature type="transmembrane region" description="Helical" evidence="1">
    <location>
        <begin position="46"/>
        <end position="65"/>
    </location>
</feature>
<keyword evidence="1" id="KW-0472">Membrane</keyword>
<keyword evidence="1" id="KW-0812">Transmembrane</keyword>
<gene>
    <name evidence="2" type="ORF">CSH63_04050</name>
</gene>
<proteinExistence type="predicted"/>
<keyword evidence="1" id="KW-1133">Transmembrane helix</keyword>
<reference evidence="2 3" key="1">
    <citation type="submission" date="2017-10" db="EMBL/GenBank/DDBJ databases">
        <title>Integration of genomic and chemical information greatly accelerates assignment of the full stereostructure of myelolactone, a potent inhibitor of myeloma from a marine-derived Micromonospora.</title>
        <authorList>
            <person name="Kim M.C."/>
            <person name="Machado H."/>
            <person name="Jensen P.R."/>
            <person name="Fenical W."/>
        </authorList>
    </citation>
    <scope>NUCLEOTIDE SEQUENCE [LARGE SCALE GENOMIC DNA]</scope>
    <source>
        <strain evidence="2 3">CNY-010</strain>
    </source>
</reference>
<accession>A0A386WEZ5</accession>
<dbReference type="EMBL" id="CP024087">
    <property type="protein sequence ID" value="AYF26653.1"/>
    <property type="molecule type" value="Genomic_DNA"/>
</dbReference>
<dbReference type="KEGG" id="mtua:CSH63_04050"/>
<dbReference type="Proteomes" id="UP000267804">
    <property type="component" value="Chromosome"/>
</dbReference>
<feature type="transmembrane region" description="Helical" evidence="1">
    <location>
        <begin position="71"/>
        <end position="93"/>
    </location>
</feature>
<evidence type="ECO:0000313" key="2">
    <source>
        <dbReference type="EMBL" id="AYF26653.1"/>
    </source>
</evidence>
<sequence>MSRSDRHGWALFPALTMATAIGVFIGCGVWLAGWPLFGEQQHGARRAVTIGVRAVVFAAGTALTVAPQFSPMYWCGFAVVALCGGVGLLSWLLR</sequence>
<dbReference type="RefSeq" id="WP_120569088.1">
    <property type="nucleotide sequence ID" value="NZ_CP024087.1"/>
</dbReference>
<dbReference type="PROSITE" id="PS51257">
    <property type="entry name" value="PROKAR_LIPOPROTEIN"/>
    <property type="match status" value="1"/>
</dbReference>